<evidence type="ECO:0000256" key="1">
    <source>
        <dbReference type="ARBA" id="ARBA00004651"/>
    </source>
</evidence>
<dbReference type="GO" id="GO:0005886">
    <property type="term" value="C:plasma membrane"/>
    <property type="evidence" value="ECO:0007669"/>
    <property type="project" value="UniProtKB-SubCell"/>
</dbReference>
<evidence type="ECO:0000256" key="3">
    <source>
        <dbReference type="ARBA" id="ARBA00022448"/>
    </source>
</evidence>
<feature type="transmembrane region" description="Helical" evidence="8">
    <location>
        <begin position="274"/>
        <end position="296"/>
    </location>
</feature>
<dbReference type="AlphaFoldDB" id="A0ABD6YZF4"/>
<keyword evidence="6 8" id="KW-1133">Transmembrane helix</keyword>
<feature type="transmembrane region" description="Helical" evidence="8">
    <location>
        <begin position="302"/>
        <end position="320"/>
    </location>
</feature>
<comment type="similarity">
    <text evidence="2">Belongs to the binding-protein-dependent transport system permease family. FecCD subfamily.</text>
</comment>
<dbReference type="RefSeq" id="WP_154694476.1">
    <property type="nucleotide sequence ID" value="NZ_CP046123.1"/>
</dbReference>
<dbReference type="PANTHER" id="PTHR30472:SF24">
    <property type="entry name" value="FERRIC ENTEROBACTIN TRANSPORT SYSTEM PERMEASE PROTEIN FEPG"/>
    <property type="match status" value="1"/>
</dbReference>
<gene>
    <name evidence="9" type="ORF">GFU50_08515</name>
</gene>
<organism evidence="9 10">
    <name type="scientific">Enterococcus casseliflavus</name>
    <name type="common">Enterococcus flavescens</name>
    <dbReference type="NCBI Taxonomy" id="37734"/>
    <lineage>
        <taxon>Bacteria</taxon>
        <taxon>Bacillati</taxon>
        <taxon>Bacillota</taxon>
        <taxon>Bacilli</taxon>
        <taxon>Lactobacillales</taxon>
        <taxon>Enterococcaceae</taxon>
        <taxon>Enterococcus</taxon>
    </lineage>
</organism>
<feature type="transmembrane region" description="Helical" evidence="8">
    <location>
        <begin position="89"/>
        <end position="108"/>
    </location>
</feature>
<evidence type="ECO:0000256" key="2">
    <source>
        <dbReference type="ARBA" id="ARBA00007935"/>
    </source>
</evidence>
<comment type="subcellular location">
    <subcellularLocation>
        <location evidence="1">Cell membrane</location>
        <topology evidence="1">Multi-pass membrane protein</topology>
    </subcellularLocation>
</comment>
<feature type="transmembrane region" description="Helical" evidence="8">
    <location>
        <begin position="114"/>
        <end position="135"/>
    </location>
</feature>
<dbReference type="FunFam" id="1.10.3470.10:FF:000001">
    <property type="entry name" value="Vitamin B12 ABC transporter permease BtuC"/>
    <property type="match status" value="1"/>
</dbReference>
<evidence type="ECO:0000256" key="7">
    <source>
        <dbReference type="ARBA" id="ARBA00023136"/>
    </source>
</evidence>
<keyword evidence="3" id="KW-0813">Transport</keyword>
<sequence>MIYFKAQKLWILLPIILVVSILVSAKLGSVPISLAEISQILIGKTTVNYSVFVNIRLPRICFSIFSGINLALAGLILQTVLKNSMADPGIMGISSGAALGATLMMLVLPLSVTLVPMVAFCGGMIAFLVILIFAWERNLSPLRLVLSGVAVNAIIGGFQATLMTVYSDKLQGVVTWLNGDLSGKTWEQVGLLTTYSIPIIVLLFMMSKRMNVMNLSDKTIQSLGVNIRQSRLFFSGLAVFLAGVTVSQVGLISFVGLIVPHIGKLLVGGNMKKLLPCTVLLGGIVMTMADLIARVVISPLELPVGTVMSVLGGPFFLFLLSKQKRGE</sequence>
<dbReference type="Gene3D" id="1.10.3470.10">
    <property type="entry name" value="ABC transporter involved in vitamin B12 uptake, BtuC"/>
    <property type="match status" value="1"/>
</dbReference>
<protein>
    <submittedName>
        <fullName evidence="9">Iron chelate uptake ABC transporter family permease subunit</fullName>
    </submittedName>
</protein>
<accession>A0ABD6YZF4</accession>
<dbReference type="Proteomes" id="UP000422837">
    <property type="component" value="Chromosome"/>
</dbReference>
<evidence type="ECO:0000256" key="6">
    <source>
        <dbReference type="ARBA" id="ARBA00022989"/>
    </source>
</evidence>
<dbReference type="InterPro" id="IPR037294">
    <property type="entry name" value="ABC_BtuC-like"/>
</dbReference>
<keyword evidence="5 8" id="KW-0812">Transmembrane</keyword>
<dbReference type="CDD" id="cd06550">
    <property type="entry name" value="TM_ABC_iron-siderophores_like"/>
    <property type="match status" value="1"/>
</dbReference>
<evidence type="ECO:0000256" key="5">
    <source>
        <dbReference type="ARBA" id="ARBA00022692"/>
    </source>
</evidence>
<feature type="transmembrane region" description="Helical" evidence="8">
    <location>
        <begin position="142"/>
        <end position="166"/>
    </location>
</feature>
<dbReference type="Pfam" id="PF01032">
    <property type="entry name" value="FecCD"/>
    <property type="match status" value="1"/>
</dbReference>
<reference evidence="9 10" key="1">
    <citation type="submission" date="2019-11" db="EMBL/GenBank/DDBJ databases">
        <title>Detection and genome characteristic of a blood enterococcus casselifavus isolate from Zhengzhou,china.</title>
        <authorList>
            <person name="Wen P."/>
        </authorList>
    </citation>
    <scope>NUCLEOTIDE SEQUENCE [LARGE SCALE GENOMIC DNA]</scope>
    <source>
        <strain evidence="9 10">EC291</strain>
    </source>
</reference>
<proteinExistence type="inferred from homology"/>
<dbReference type="InterPro" id="IPR000522">
    <property type="entry name" value="ABC_transptr_permease_BtuC"/>
</dbReference>
<name>A0ABD6YZF4_ENTCA</name>
<evidence type="ECO:0000313" key="9">
    <source>
        <dbReference type="EMBL" id="QGN29550.1"/>
    </source>
</evidence>
<dbReference type="PANTHER" id="PTHR30472">
    <property type="entry name" value="FERRIC ENTEROBACTIN TRANSPORT SYSTEM PERMEASE PROTEIN"/>
    <property type="match status" value="1"/>
</dbReference>
<feature type="transmembrane region" description="Helical" evidence="8">
    <location>
        <begin position="57"/>
        <end position="77"/>
    </location>
</feature>
<feature type="transmembrane region" description="Helical" evidence="8">
    <location>
        <begin position="186"/>
        <end position="205"/>
    </location>
</feature>
<evidence type="ECO:0000256" key="8">
    <source>
        <dbReference type="SAM" id="Phobius"/>
    </source>
</evidence>
<evidence type="ECO:0000256" key="4">
    <source>
        <dbReference type="ARBA" id="ARBA00022475"/>
    </source>
</evidence>
<dbReference type="SUPFAM" id="SSF81345">
    <property type="entry name" value="ABC transporter involved in vitamin B12 uptake, BtuC"/>
    <property type="match status" value="1"/>
</dbReference>
<keyword evidence="7 8" id="KW-0472">Membrane</keyword>
<keyword evidence="4" id="KW-1003">Cell membrane</keyword>
<feature type="transmembrane region" description="Helical" evidence="8">
    <location>
        <begin position="9"/>
        <end position="28"/>
    </location>
</feature>
<evidence type="ECO:0000313" key="10">
    <source>
        <dbReference type="Proteomes" id="UP000422837"/>
    </source>
</evidence>
<dbReference type="EMBL" id="CP046123">
    <property type="protein sequence ID" value="QGN29550.1"/>
    <property type="molecule type" value="Genomic_DNA"/>
</dbReference>